<evidence type="ECO:0000256" key="1">
    <source>
        <dbReference type="SAM" id="Phobius"/>
    </source>
</evidence>
<keyword evidence="2" id="KW-0378">Hydrolase</keyword>
<dbReference type="EMBL" id="PZAO01000027">
    <property type="protein sequence ID" value="PTG68608.1"/>
    <property type="molecule type" value="Genomic_DNA"/>
</dbReference>
<dbReference type="EMBL" id="PZCM01000006">
    <property type="protein sequence ID" value="PTG27278.1"/>
    <property type="molecule type" value="Genomic_DNA"/>
</dbReference>
<protein>
    <submittedName>
        <fullName evidence="2">Alpha/beta hydrolase</fullName>
    </submittedName>
</protein>
<evidence type="ECO:0000313" key="7">
    <source>
        <dbReference type="Proteomes" id="UP000242704"/>
    </source>
</evidence>
<accession>A0AAE5SYL4</accession>
<evidence type="ECO:0000313" key="2">
    <source>
        <dbReference type="EMBL" id="PTG11481.1"/>
    </source>
</evidence>
<organism evidence="2 7">
    <name type="scientific">Staphylococcus chromogenes</name>
    <name type="common">Staphylococcus hyicus subsp. chromogenes</name>
    <dbReference type="NCBI Taxonomy" id="46126"/>
    <lineage>
        <taxon>Bacteria</taxon>
        <taxon>Bacillati</taxon>
        <taxon>Bacillota</taxon>
        <taxon>Bacilli</taxon>
        <taxon>Bacillales</taxon>
        <taxon>Staphylococcaceae</taxon>
        <taxon>Staphylococcus</taxon>
    </lineage>
</organism>
<evidence type="ECO:0000313" key="5">
    <source>
        <dbReference type="Proteomes" id="UP000242008"/>
    </source>
</evidence>
<sequence length="321" mass="35933">MEKGGIEVTYVKKFKIWGILLIVSVCFIVGGFIFFEENGKSYEKAHAHYINSPTPTLFLHGTSGTLNSFHYLIQQAEDRGVTQDVLIAHVSSEGDVTFEGDLSKDADNPIVQIELEDNDNMDLNANAKWIKNVLTELQAQYHIKDFNFVGHSMGNTSFAQYMINYGKDKTLPHLKKQVSIAGTYNGVLGQNEDVNEITVDKNGKPSRMIPPYQGFRKLKDVYQGQNIEVLNIYGDLLDGTNSDRLVSESSAKSLKYLLGNSPKSYKELRYEGENAEHSALHDNQDVANDILPYLWGKQRNTHAQNAQSVGVYDSEVKASIT</sequence>
<dbReference type="Proteomes" id="UP000242144">
    <property type="component" value="Unassembled WGS sequence"/>
</dbReference>
<dbReference type="EMBL" id="PZBZ01000085">
    <property type="protein sequence ID" value="PTG11481.1"/>
    <property type="molecule type" value="Genomic_DNA"/>
</dbReference>
<evidence type="ECO:0000313" key="6">
    <source>
        <dbReference type="Proteomes" id="UP000242144"/>
    </source>
</evidence>
<reference evidence="2" key="2">
    <citation type="submission" date="2018-03" db="EMBL/GenBank/DDBJ databases">
        <authorList>
            <person name="Naushad S."/>
        </authorList>
    </citation>
    <scope>NUCLEOTIDE SEQUENCE</scope>
    <source>
        <strain evidence="3">SNUC 105</strain>
        <strain evidence="4">SNUC 1363</strain>
        <strain evidence="2">SNUC 505</strain>
    </source>
</reference>
<keyword evidence="5" id="KW-1185">Reference proteome</keyword>
<proteinExistence type="predicted"/>
<name>A0AAE5SYL4_STACR</name>
<dbReference type="AlphaFoldDB" id="A0AAE5SYL4"/>
<comment type="caution">
    <text evidence="2">The sequence shown here is derived from an EMBL/GenBank/DDBJ whole genome shotgun (WGS) entry which is preliminary data.</text>
</comment>
<dbReference type="Proteomes" id="UP000242008">
    <property type="component" value="Unassembled WGS sequence"/>
</dbReference>
<feature type="transmembrane region" description="Helical" evidence="1">
    <location>
        <begin position="16"/>
        <end position="35"/>
    </location>
</feature>
<dbReference type="Gene3D" id="3.40.50.1820">
    <property type="entry name" value="alpha/beta hydrolase"/>
    <property type="match status" value="1"/>
</dbReference>
<gene>
    <name evidence="3" type="ORF">BU638_06360</name>
    <name evidence="2" type="ORF">BU653_10980</name>
    <name evidence="4" type="ORF">BU676_09850</name>
</gene>
<dbReference type="GO" id="GO:0016787">
    <property type="term" value="F:hydrolase activity"/>
    <property type="evidence" value="ECO:0007669"/>
    <property type="project" value="UniProtKB-KW"/>
</dbReference>
<dbReference type="Pfam" id="PF06028">
    <property type="entry name" value="DUF915"/>
    <property type="match status" value="1"/>
</dbReference>
<keyword evidence="1" id="KW-0472">Membrane</keyword>
<dbReference type="InterPro" id="IPR029058">
    <property type="entry name" value="AB_hydrolase_fold"/>
</dbReference>
<dbReference type="Proteomes" id="UP000242704">
    <property type="component" value="Unassembled WGS sequence"/>
</dbReference>
<evidence type="ECO:0000313" key="4">
    <source>
        <dbReference type="EMBL" id="PTG68608.1"/>
    </source>
</evidence>
<dbReference type="SUPFAM" id="SSF53474">
    <property type="entry name" value="alpha/beta-Hydrolases"/>
    <property type="match status" value="1"/>
</dbReference>
<evidence type="ECO:0000313" key="3">
    <source>
        <dbReference type="EMBL" id="PTG27278.1"/>
    </source>
</evidence>
<dbReference type="InterPro" id="IPR010315">
    <property type="entry name" value="DUF915_hydro-like"/>
</dbReference>
<keyword evidence="1" id="KW-1133">Transmembrane helix</keyword>
<keyword evidence="1" id="KW-0812">Transmembrane</keyword>
<reference evidence="5 6" key="1">
    <citation type="journal article" date="2016" name="Front. Microbiol.">
        <title>Comprehensive Phylogenetic Analysis of Bovine Non-aureus Staphylococci Species Based on Whole-Genome Sequencing.</title>
        <authorList>
            <person name="Naushad S."/>
            <person name="Barkema H.W."/>
            <person name="Luby C."/>
            <person name="Condas L.A."/>
            <person name="Nobrega D.B."/>
            <person name="Carson D.A."/>
            <person name="De Buck J."/>
        </authorList>
    </citation>
    <scope>NUCLEOTIDE SEQUENCE [LARGE SCALE GENOMIC DNA]</scope>
    <source>
        <strain evidence="3 6">SNUC 105</strain>
        <strain evidence="4 5">SNUC 1363</strain>
        <strain evidence="2 7">SNUC 505</strain>
    </source>
</reference>